<evidence type="ECO:0000313" key="1">
    <source>
        <dbReference type="EMBL" id="SET01623.1"/>
    </source>
</evidence>
<accession>A0A1I0B5F7</accession>
<evidence type="ECO:0000313" key="2">
    <source>
        <dbReference type="Proteomes" id="UP000199181"/>
    </source>
</evidence>
<proteinExistence type="predicted"/>
<dbReference type="AlphaFoldDB" id="A0A1I0B5F7"/>
<dbReference type="InterPro" id="IPR036291">
    <property type="entry name" value="NAD(P)-bd_dom_sf"/>
</dbReference>
<dbReference type="InterPro" id="IPR002347">
    <property type="entry name" value="SDR_fam"/>
</dbReference>
<dbReference type="RefSeq" id="WP_177233484.1">
    <property type="nucleotide sequence ID" value="NZ_FOIJ01000001.1"/>
</dbReference>
<name>A0A1I0B5F7_9BACT</name>
<keyword evidence="2" id="KW-1185">Reference proteome</keyword>
<organism evidence="1 2">
    <name type="scientific">Stigmatella erecta</name>
    <dbReference type="NCBI Taxonomy" id="83460"/>
    <lineage>
        <taxon>Bacteria</taxon>
        <taxon>Pseudomonadati</taxon>
        <taxon>Myxococcota</taxon>
        <taxon>Myxococcia</taxon>
        <taxon>Myxococcales</taxon>
        <taxon>Cystobacterineae</taxon>
        <taxon>Archangiaceae</taxon>
        <taxon>Stigmatella</taxon>
    </lineage>
</organism>
<protein>
    <submittedName>
        <fullName evidence="1">Short chain dehydrogenase</fullName>
    </submittedName>
</protein>
<dbReference type="PANTHER" id="PTHR43431:SF1">
    <property type="entry name" value="OS08G0476300 PROTEIN"/>
    <property type="match status" value="1"/>
</dbReference>
<dbReference type="Proteomes" id="UP000199181">
    <property type="component" value="Unassembled WGS sequence"/>
</dbReference>
<gene>
    <name evidence="1" type="ORF">SAMN05443639_101912</name>
</gene>
<dbReference type="Pfam" id="PF00106">
    <property type="entry name" value="adh_short"/>
    <property type="match status" value="1"/>
</dbReference>
<dbReference type="EMBL" id="FOIJ01000001">
    <property type="protein sequence ID" value="SET01623.1"/>
    <property type="molecule type" value="Genomic_DNA"/>
</dbReference>
<reference evidence="2" key="1">
    <citation type="submission" date="2016-10" db="EMBL/GenBank/DDBJ databases">
        <authorList>
            <person name="Varghese N."/>
            <person name="Submissions S."/>
        </authorList>
    </citation>
    <scope>NUCLEOTIDE SEQUENCE [LARGE SCALE GENOMIC DNA]</scope>
    <source>
        <strain evidence="2">DSM 16858</strain>
    </source>
</reference>
<dbReference type="PRINTS" id="PR00081">
    <property type="entry name" value="GDHRDH"/>
</dbReference>
<dbReference type="Gene3D" id="3.40.50.720">
    <property type="entry name" value="NAD(P)-binding Rossmann-like Domain"/>
    <property type="match status" value="1"/>
</dbReference>
<dbReference type="PANTHER" id="PTHR43431">
    <property type="entry name" value="OXIDOREDUCTASE, SHORT CHAIN DEHYDROGENASE/REDUCTASE FAMILY (AFU_ORTHOLOGUE AFUA_5G14000)"/>
    <property type="match status" value="1"/>
</dbReference>
<sequence length="220" mass="23622">MKKGTCIVVGAGPGLGLAVAKRFGQEGHPVALLGRRLEPLEAQLQELREANVHARAFSADASDPGSLIHGLEHAQTALGKAGILIYNAAALRKTGHVLEERFENLVEDFKVNVAGALVATQQVYPVMKQQGHGTVLLTGGALAVDPMPLYASLAIGKAGLRNLAFSLAKEMEPQGIHVATVTICGFIQAGTRFDPDRIAEEYWRLHAQPVGTWNHEFVYE</sequence>
<dbReference type="SUPFAM" id="SSF51735">
    <property type="entry name" value="NAD(P)-binding Rossmann-fold domains"/>
    <property type="match status" value="1"/>
</dbReference>